<gene>
    <name evidence="1" type="ORF">PHYSODRAFT_489153</name>
</gene>
<sequence>MPLVDRDWKEKLLPSFQAYRQGFGNCIIPMAFTVPSYPPWPQKAWTMPLGKVVDEMRRGKCYVEHAARDKAVLDAIGFAWNRNDAVWDEIIVPALQVYVDIYTNGKISRNFVVPSEDPWPHKARVKKRADAL</sequence>
<dbReference type="AlphaFoldDB" id="G4Z7X6"/>
<organism evidence="1 2">
    <name type="scientific">Phytophthora sojae (strain P6497)</name>
    <name type="common">Soybean stem and root rot agent</name>
    <name type="synonym">Phytophthora megasperma f. sp. glycines</name>
    <dbReference type="NCBI Taxonomy" id="1094619"/>
    <lineage>
        <taxon>Eukaryota</taxon>
        <taxon>Sar</taxon>
        <taxon>Stramenopiles</taxon>
        <taxon>Oomycota</taxon>
        <taxon>Peronosporomycetes</taxon>
        <taxon>Peronosporales</taxon>
        <taxon>Peronosporaceae</taxon>
        <taxon>Phytophthora</taxon>
    </lineage>
</organism>
<dbReference type="Proteomes" id="UP000002640">
    <property type="component" value="Unassembled WGS sequence"/>
</dbReference>
<evidence type="ECO:0000313" key="2">
    <source>
        <dbReference type="Proteomes" id="UP000002640"/>
    </source>
</evidence>
<dbReference type="KEGG" id="psoj:PHYSODRAFT_489153"/>
<dbReference type="InParanoid" id="G4Z7X6"/>
<proteinExistence type="predicted"/>
<dbReference type="PANTHER" id="PTHR37066:SF1">
    <property type="entry name" value="LNS2_PITP DOMAIN-CONTAINING PROTEIN"/>
    <property type="match status" value="1"/>
</dbReference>
<reference evidence="1 2" key="1">
    <citation type="journal article" date="2006" name="Science">
        <title>Phytophthora genome sequences uncover evolutionary origins and mechanisms of pathogenesis.</title>
        <authorList>
            <person name="Tyler B.M."/>
            <person name="Tripathy S."/>
            <person name="Zhang X."/>
            <person name="Dehal P."/>
            <person name="Jiang R.H."/>
            <person name="Aerts A."/>
            <person name="Arredondo F.D."/>
            <person name="Baxter L."/>
            <person name="Bensasson D."/>
            <person name="Beynon J.L."/>
            <person name="Chapman J."/>
            <person name="Damasceno C.M."/>
            <person name="Dorrance A.E."/>
            <person name="Dou D."/>
            <person name="Dickerman A.W."/>
            <person name="Dubchak I.L."/>
            <person name="Garbelotto M."/>
            <person name="Gijzen M."/>
            <person name="Gordon S.G."/>
            <person name="Govers F."/>
            <person name="Grunwald N.J."/>
            <person name="Huang W."/>
            <person name="Ivors K.L."/>
            <person name="Jones R.W."/>
            <person name="Kamoun S."/>
            <person name="Krampis K."/>
            <person name="Lamour K.H."/>
            <person name="Lee M.K."/>
            <person name="McDonald W.H."/>
            <person name="Medina M."/>
            <person name="Meijer H.J."/>
            <person name="Nordberg E.K."/>
            <person name="Maclean D.J."/>
            <person name="Ospina-Giraldo M.D."/>
            <person name="Morris P.F."/>
            <person name="Phuntumart V."/>
            <person name="Putnam N.H."/>
            <person name="Rash S."/>
            <person name="Rose J.K."/>
            <person name="Sakihama Y."/>
            <person name="Salamov A.A."/>
            <person name="Savidor A."/>
            <person name="Scheuring C.F."/>
            <person name="Smith B.M."/>
            <person name="Sobral B.W."/>
            <person name="Terry A."/>
            <person name="Torto-Alalibo T.A."/>
            <person name="Win J."/>
            <person name="Xu Z."/>
            <person name="Zhang H."/>
            <person name="Grigoriev I.V."/>
            <person name="Rokhsar D.S."/>
            <person name="Boore J.L."/>
        </authorList>
    </citation>
    <scope>NUCLEOTIDE SEQUENCE [LARGE SCALE GENOMIC DNA]</scope>
    <source>
        <strain evidence="1 2">P6497</strain>
    </source>
</reference>
<dbReference type="GeneID" id="20656390"/>
<accession>G4Z7X6</accession>
<dbReference type="RefSeq" id="XP_009525228.1">
    <property type="nucleotide sequence ID" value="XM_009526933.1"/>
</dbReference>
<keyword evidence="2" id="KW-1185">Reference proteome</keyword>
<evidence type="ECO:0000313" key="1">
    <source>
        <dbReference type="EMBL" id="EGZ22511.1"/>
    </source>
</evidence>
<protein>
    <recommendedName>
        <fullName evidence="3">Helicase-associated domain-containing protein</fullName>
    </recommendedName>
</protein>
<evidence type="ECO:0008006" key="3">
    <source>
        <dbReference type="Google" id="ProtNLM"/>
    </source>
</evidence>
<dbReference type="STRING" id="1094619.G4Z7X6"/>
<name>G4Z7X6_PHYSP</name>
<dbReference type="EMBL" id="JH159153">
    <property type="protein sequence ID" value="EGZ22511.1"/>
    <property type="molecule type" value="Genomic_DNA"/>
</dbReference>
<dbReference type="PANTHER" id="PTHR37066">
    <property type="entry name" value="HELICASE-ASSOCIATED"/>
    <property type="match status" value="1"/>
</dbReference>